<sequence>MMQNNKFIRQFLVVCIALLALASGCEVQEDFTYKPSGVDGKLGVTAWEFIQTSSDFEQLRTAIIRTGLQNLYQDEERTFIVPNNNAFSTYLQNSGYGSIDDIPLPILRNMLRYHVVRERIIFTDPDIVRDRPLPYETENGQLMYLSRNNNYVGLINQGTSRQWEIRTSNLEPTNGVMHAVDFIVYFSAPAIDNSTETTLDRDTIYPLHDSFVAGDSPGELYGNTNYGANPLLRPKYASPTGNSAYDRVAYLMFDLEDFEKPGIVVDMQLRLAVSFTTGDGYTLDLYKAANNNWTESTITFNNAPGRAGDRISYVTTSKVDAFNFDITDFYKNESPSGRVSFTVESGAAPAGNKTDDLASKEHATLAPPMIIATLATNQNELVVETNEQATVSNGGSVVINTDLLEIAGADAGDIIYTVETAPLKGWLIRGADIIGQGGEFTQADLQSLSLLYIHDGESSGEDTMVLSARDRTGAEIEDIRVSINIQ</sequence>
<dbReference type="PANTHER" id="PTHR45739">
    <property type="entry name" value="MATRIX PROTEIN, PUTATIVE-RELATED"/>
    <property type="match status" value="1"/>
</dbReference>
<evidence type="ECO:0000256" key="1">
    <source>
        <dbReference type="ARBA" id="ARBA00004613"/>
    </source>
</evidence>
<comment type="subcellular location">
    <subcellularLocation>
        <location evidence="1">Secreted</location>
    </subcellularLocation>
</comment>
<dbReference type="PROSITE" id="PS51854">
    <property type="entry name" value="CSPG"/>
    <property type="match status" value="1"/>
</dbReference>
<evidence type="ECO:0000313" key="8">
    <source>
        <dbReference type="EMBL" id="SKB73817.1"/>
    </source>
</evidence>
<dbReference type="InterPro" id="IPR000782">
    <property type="entry name" value="FAS1_domain"/>
</dbReference>
<dbReference type="AlphaFoldDB" id="A0A1T5DPW1"/>
<dbReference type="EMBL" id="FUYS01000007">
    <property type="protein sequence ID" value="SKB73817.1"/>
    <property type="molecule type" value="Genomic_DNA"/>
</dbReference>
<keyword evidence="3 6" id="KW-0732">Signal</keyword>
<keyword evidence="9" id="KW-1185">Reference proteome</keyword>
<dbReference type="STRING" id="623280.SAMN05660226_02895"/>
<evidence type="ECO:0000256" key="4">
    <source>
        <dbReference type="ARBA" id="ARBA00022737"/>
    </source>
</evidence>
<evidence type="ECO:0000259" key="7">
    <source>
        <dbReference type="PROSITE" id="PS50213"/>
    </source>
</evidence>
<dbReference type="InterPro" id="IPR039005">
    <property type="entry name" value="CSPG_rpt"/>
</dbReference>
<evidence type="ECO:0000256" key="2">
    <source>
        <dbReference type="ARBA" id="ARBA00022525"/>
    </source>
</evidence>
<dbReference type="PROSITE" id="PS50213">
    <property type="entry name" value="FAS1"/>
    <property type="match status" value="1"/>
</dbReference>
<dbReference type="Proteomes" id="UP000190541">
    <property type="component" value="Unassembled WGS sequence"/>
</dbReference>
<evidence type="ECO:0000256" key="3">
    <source>
        <dbReference type="ARBA" id="ARBA00022729"/>
    </source>
</evidence>
<dbReference type="NCBIfam" id="NF033679">
    <property type="entry name" value="DNRLRE_dom"/>
    <property type="match status" value="1"/>
</dbReference>
<keyword evidence="4" id="KW-0677">Repeat</keyword>
<feature type="domain" description="FAS1" evidence="7">
    <location>
        <begin position="43"/>
        <end position="184"/>
    </location>
</feature>
<gene>
    <name evidence="8" type="ORF">SAMN05660226_02895</name>
</gene>
<organism evidence="8 9">
    <name type="scientific">Parapedobacter luteus</name>
    <dbReference type="NCBI Taxonomy" id="623280"/>
    <lineage>
        <taxon>Bacteria</taxon>
        <taxon>Pseudomonadati</taxon>
        <taxon>Bacteroidota</taxon>
        <taxon>Sphingobacteriia</taxon>
        <taxon>Sphingobacteriales</taxon>
        <taxon>Sphingobacteriaceae</taxon>
        <taxon>Parapedobacter</taxon>
    </lineage>
</organism>
<keyword evidence="2" id="KW-0964">Secreted</keyword>
<dbReference type="Gene3D" id="2.30.180.10">
    <property type="entry name" value="FAS1 domain"/>
    <property type="match status" value="1"/>
</dbReference>
<dbReference type="GO" id="GO:0005576">
    <property type="term" value="C:extracellular region"/>
    <property type="evidence" value="ECO:0007669"/>
    <property type="project" value="UniProtKB-SubCell"/>
</dbReference>
<evidence type="ECO:0000256" key="5">
    <source>
        <dbReference type="ARBA" id="ARBA00023180"/>
    </source>
</evidence>
<evidence type="ECO:0000313" key="9">
    <source>
        <dbReference type="Proteomes" id="UP000190541"/>
    </source>
</evidence>
<evidence type="ECO:0000256" key="6">
    <source>
        <dbReference type="SAM" id="SignalP"/>
    </source>
</evidence>
<dbReference type="SUPFAM" id="SSF82153">
    <property type="entry name" value="FAS1 domain"/>
    <property type="match status" value="1"/>
</dbReference>
<dbReference type="Pfam" id="PF02469">
    <property type="entry name" value="Fasciclin"/>
    <property type="match status" value="1"/>
</dbReference>
<protein>
    <submittedName>
        <fullName evidence="8">Fasciclin domain-containing protein</fullName>
    </submittedName>
</protein>
<dbReference type="PROSITE" id="PS51257">
    <property type="entry name" value="PROKAR_LIPOPROTEIN"/>
    <property type="match status" value="1"/>
</dbReference>
<name>A0A1T5DPW1_9SPHI</name>
<dbReference type="Pfam" id="PF16184">
    <property type="entry name" value="Cadherin_3"/>
    <property type="match status" value="1"/>
</dbReference>
<keyword evidence="5" id="KW-0325">Glycoprotein</keyword>
<dbReference type="PANTHER" id="PTHR45739:SF8">
    <property type="entry name" value="FRAS1-RELATED EXTRACELLULAR MATRIX PROTEIN 1"/>
    <property type="match status" value="1"/>
</dbReference>
<accession>A0A1T5DPW1</accession>
<dbReference type="InterPro" id="IPR055372">
    <property type="entry name" value="CBM96"/>
</dbReference>
<proteinExistence type="predicted"/>
<feature type="chain" id="PRO_5012368918" evidence="6">
    <location>
        <begin position="23"/>
        <end position="486"/>
    </location>
</feature>
<dbReference type="InterPro" id="IPR036378">
    <property type="entry name" value="FAS1_dom_sf"/>
</dbReference>
<feature type="signal peptide" evidence="6">
    <location>
        <begin position="1"/>
        <end position="22"/>
    </location>
</feature>
<dbReference type="GO" id="GO:0009653">
    <property type="term" value="P:anatomical structure morphogenesis"/>
    <property type="evidence" value="ECO:0007669"/>
    <property type="project" value="TreeGrafter"/>
</dbReference>
<dbReference type="InterPro" id="IPR051561">
    <property type="entry name" value="FRAS1_ECM"/>
</dbReference>
<reference evidence="8 9" key="1">
    <citation type="submission" date="2017-02" db="EMBL/GenBank/DDBJ databases">
        <authorList>
            <person name="Peterson S.W."/>
        </authorList>
    </citation>
    <scope>NUCLEOTIDE SEQUENCE [LARGE SCALE GENOMIC DNA]</scope>
    <source>
        <strain evidence="8 9">DSM 22899</strain>
    </source>
</reference>
<dbReference type="Pfam" id="PF24517">
    <property type="entry name" value="CBM96"/>
    <property type="match status" value="1"/>
</dbReference>